<proteinExistence type="predicted"/>
<accession>A0A1L9VBS7</accession>
<gene>
    <name evidence="1" type="ORF">ASPGLDRAFT_68701</name>
</gene>
<reference evidence="2" key="1">
    <citation type="journal article" date="2017" name="Genome Biol.">
        <title>Comparative genomics reveals high biological diversity and specific adaptations in the industrially and medically important fungal genus Aspergillus.</title>
        <authorList>
            <person name="de Vries R.P."/>
            <person name="Riley R."/>
            <person name="Wiebenga A."/>
            <person name="Aguilar-Osorio G."/>
            <person name="Amillis S."/>
            <person name="Uchima C.A."/>
            <person name="Anderluh G."/>
            <person name="Asadollahi M."/>
            <person name="Askin M."/>
            <person name="Barry K."/>
            <person name="Battaglia E."/>
            <person name="Bayram O."/>
            <person name="Benocci T."/>
            <person name="Braus-Stromeyer S.A."/>
            <person name="Caldana C."/>
            <person name="Canovas D."/>
            <person name="Cerqueira G.C."/>
            <person name="Chen F."/>
            <person name="Chen W."/>
            <person name="Choi C."/>
            <person name="Clum A."/>
            <person name="Dos Santos R.A."/>
            <person name="Damasio A.R."/>
            <person name="Diallinas G."/>
            <person name="Emri T."/>
            <person name="Fekete E."/>
            <person name="Flipphi M."/>
            <person name="Freyberg S."/>
            <person name="Gallo A."/>
            <person name="Gournas C."/>
            <person name="Habgood R."/>
            <person name="Hainaut M."/>
            <person name="Harispe M.L."/>
            <person name="Henrissat B."/>
            <person name="Hilden K.S."/>
            <person name="Hope R."/>
            <person name="Hossain A."/>
            <person name="Karabika E."/>
            <person name="Karaffa L."/>
            <person name="Karanyi Z."/>
            <person name="Krasevec N."/>
            <person name="Kuo A."/>
            <person name="Kusch H."/>
            <person name="LaButti K."/>
            <person name="Lagendijk E.L."/>
            <person name="Lapidus A."/>
            <person name="Levasseur A."/>
            <person name="Lindquist E."/>
            <person name="Lipzen A."/>
            <person name="Logrieco A.F."/>
            <person name="MacCabe A."/>
            <person name="Maekelae M.R."/>
            <person name="Malavazi I."/>
            <person name="Melin P."/>
            <person name="Meyer V."/>
            <person name="Mielnichuk N."/>
            <person name="Miskei M."/>
            <person name="Molnar A.P."/>
            <person name="Mule G."/>
            <person name="Ngan C.Y."/>
            <person name="Orejas M."/>
            <person name="Orosz E."/>
            <person name="Ouedraogo J.P."/>
            <person name="Overkamp K.M."/>
            <person name="Park H.-S."/>
            <person name="Perrone G."/>
            <person name="Piumi F."/>
            <person name="Punt P.J."/>
            <person name="Ram A.F."/>
            <person name="Ramon A."/>
            <person name="Rauscher S."/>
            <person name="Record E."/>
            <person name="Riano-Pachon D.M."/>
            <person name="Robert V."/>
            <person name="Roehrig J."/>
            <person name="Ruller R."/>
            <person name="Salamov A."/>
            <person name="Salih N.S."/>
            <person name="Samson R.A."/>
            <person name="Sandor E."/>
            <person name="Sanguinetti M."/>
            <person name="Schuetze T."/>
            <person name="Sepcic K."/>
            <person name="Shelest E."/>
            <person name="Sherlock G."/>
            <person name="Sophianopoulou V."/>
            <person name="Squina F.M."/>
            <person name="Sun H."/>
            <person name="Susca A."/>
            <person name="Todd R.B."/>
            <person name="Tsang A."/>
            <person name="Unkles S.E."/>
            <person name="van de Wiele N."/>
            <person name="van Rossen-Uffink D."/>
            <person name="Oliveira J.V."/>
            <person name="Vesth T.C."/>
            <person name="Visser J."/>
            <person name="Yu J.-H."/>
            <person name="Zhou M."/>
            <person name="Andersen M.R."/>
            <person name="Archer D.B."/>
            <person name="Baker S.E."/>
            <person name="Benoit I."/>
            <person name="Brakhage A.A."/>
            <person name="Braus G.H."/>
            <person name="Fischer R."/>
            <person name="Frisvad J.C."/>
            <person name="Goldman G.H."/>
            <person name="Houbraken J."/>
            <person name="Oakley B."/>
            <person name="Pocsi I."/>
            <person name="Scazzocchio C."/>
            <person name="Seiboth B."/>
            <person name="vanKuyk P.A."/>
            <person name="Wortman J."/>
            <person name="Dyer P.S."/>
            <person name="Grigoriev I.V."/>
        </authorList>
    </citation>
    <scope>NUCLEOTIDE SEQUENCE [LARGE SCALE GENOMIC DNA]</scope>
    <source>
        <strain evidence="2">CBS 516.65</strain>
    </source>
</reference>
<dbReference type="Proteomes" id="UP000184300">
    <property type="component" value="Unassembled WGS sequence"/>
</dbReference>
<protein>
    <submittedName>
        <fullName evidence="1">Uncharacterized protein</fullName>
    </submittedName>
</protein>
<evidence type="ECO:0000313" key="2">
    <source>
        <dbReference type="Proteomes" id="UP000184300"/>
    </source>
</evidence>
<dbReference type="RefSeq" id="XP_022398089.1">
    <property type="nucleotide sequence ID" value="XM_022549286.1"/>
</dbReference>
<dbReference type="OrthoDB" id="4360110at2759"/>
<dbReference type="VEuPathDB" id="FungiDB:ASPGLDRAFT_68701"/>
<organism evidence="1 2">
    <name type="scientific">Aspergillus glaucus CBS 516.65</name>
    <dbReference type="NCBI Taxonomy" id="1160497"/>
    <lineage>
        <taxon>Eukaryota</taxon>
        <taxon>Fungi</taxon>
        <taxon>Dikarya</taxon>
        <taxon>Ascomycota</taxon>
        <taxon>Pezizomycotina</taxon>
        <taxon>Eurotiomycetes</taxon>
        <taxon>Eurotiomycetidae</taxon>
        <taxon>Eurotiales</taxon>
        <taxon>Aspergillaceae</taxon>
        <taxon>Aspergillus</taxon>
        <taxon>Aspergillus subgen. Aspergillus</taxon>
    </lineage>
</organism>
<dbReference type="GeneID" id="34465546"/>
<name>A0A1L9VBS7_ASPGL</name>
<evidence type="ECO:0000313" key="1">
    <source>
        <dbReference type="EMBL" id="OJJ81391.1"/>
    </source>
</evidence>
<keyword evidence="2" id="KW-1185">Reference proteome</keyword>
<dbReference type="EMBL" id="KV878906">
    <property type="protein sequence ID" value="OJJ81391.1"/>
    <property type="molecule type" value="Genomic_DNA"/>
</dbReference>
<sequence length="488" mass="54134">MSSLRLTAYLAWINAWVSTPWDHKHDAEPVMSVGEMAGFFRDENLLHLLHGDNLKKIITSFRHRVDAKEILLGGTVPPSCDETNILTHRYDPRTDCTCDGVYPVPPAATSESILQQNECRAVQKMVDMANLSAIAEFLLFNADEQGPPETCLGPMPSIAHIQAPDCRINPSCDTDLSVYHQLYPTNEQVKILTDAKYFFAIACGGGRCDEGISRAVAEAANNILIADYCEAADEKSLHLLQEVEAAAMTFLKLCNLAGVISDWQFDNNIAQTIQFGVLGYYRDHSRTRRPGGVYGSYMSSVLSHRYIDLAIYYTLISEACVLLNDLVDFRSDTMRKLRENFILRGIRGNICGYLDGLICSSLQVAAKAIESSPVCALVVMGVCNWALMASQHKVYEVFHGVRERKGAAVCEYASASNGSYKWLLNALKGYGTLGENGPDVAKRRVDMDMGFAAHRTSPQTNMAWLADSTRSMLHPGNLRRIIDIVHFE</sequence>
<dbReference type="AlphaFoldDB" id="A0A1L9VBS7"/>